<keyword evidence="2" id="KW-0812">Transmembrane</keyword>
<dbReference type="SUPFAM" id="SSF48652">
    <property type="entry name" value="Tetraspanin"/>
    <property type="match status" value="1"/>
</dbReference>
<comment type="subcellular location">
    <subcellularLocation>
        <location evidence="1">Membrane</location>
        <topology evidence="1">Multi-pass membrane protein</topology>
    </subcellularLocation>
</comment>
<dbReference type="GO" id="GO:0016020">
    <property type="term" value="C:membrane"/>
    <property type="evidence" value="ECO:0007669"/>
    <property type="project" value="UniProtKB-SubCell"/>
</dbReference>
<keyword evidence="3" id="KW-1133">Transmembrane helix</keyword>
<protein>
    <submittedName>
        <fullName evidence="5">Uncharacterized protein</fullName>
    </submittedName>
</protein>
<reference evidence="5" key="1">
    <citation type="submission" date="2019-08" db="EMBL/GenBank/DDBJ databases">
        <title>The improved chromosome-level genome for the pearl oyster Pinctada fucata martensii using PacBio sequencing and Hi-C.</title>
        <authorList>
            <person name="Zheng Z."/>
        </authorList>
    </citation>
    <scope>NUCLEOTIDE SEQUENCE</scope>
    <source>
        <strain evidence="5">ZZ-2019</strain>
        <tissue evidence="5">Adductor muscle</tissue>
    </source>
</reference>
<sequence length="122" mass="14163">MIAFIFMEIGIAIAYHLLEDQVPALLISTWPQLNNDTKFTLQRQLGCCGIQNYTEWSVELDQIPYSCFKVYDTLSVSTKAWTLLYKTSCLDQLEEWFKDNLPIWASLMTFVALVQVKIIIFI</sequence>
<name>A0AA88Y1I0_PINIB</name>
<dbReference type="CDD" id="cd03127">
    <property type="entry name" value="tetraspanin_LEL"/>
    <property type="match status" value="1"/>
</dbReference>
<evidence type="ECO:0000313" key="6">
    <source>
        <dbReference type="Proteomes" id="UP001186944"/>
    </source>
</evidence>
<dbReference type="AlphaFoldDB" id="A0AA88Y1I0"/>
<keyword evidence="6" id="KW-1185">Reference proteome</keyword>
<dbReference type="Pfam" id="PF00335">
    <property type="entry name" value="Tetraspanin"/>
    <property type="match status" value="1"/>
</dbReference>
<dbReference type="InterPro" id="IPR018499">
    <property type="entry name" value="Tetraspanin/Peripherin"/>
</dbReference>
<dbReference type="Proteomes" id="UP001186944">
    <property type="component" value="Unassembled WGS sequence"/>
</dbReference>
<dbReference type="InterPro" id="IPR008952">
    <property type="entry name" value="Tetraspanin_EC2_sf"/>
</dbReference>
<evidence type="ECO:0000256" key="1">
    <source>
        <dbReference type="ARBA" id="ARBA00004141"/>
    </source>
</evidence>
<evidence type="ECO:0000256" key="2">
    <source>
        <dbReference type="ARBA" id="ARBA00022692"/>
    </source>
</evidence>
<evidence type="ECO:0000256" key="4">
    <source>
        <dbReference type="ARBA" id="ARBA00023136"/>
    </source>
</evidence>
<accession>A0AA88Y1I0</accession>
<gene>
    <name evidence="5" type="ORF">FSP39_025502</name>
</gene>
<dbReference type="EMBL" id="VSWD01000010">
    <property type="protein sequence ID" value="KAK3092136.1"/>
    <property type="molecule type" value="Genomic_DNA"/>
</dbReference>
<evidence type="ECO:0000313" key="5">
    <source>
        <dbReference type="EMBL" id="KAK3092136.1"/>
    </source>
</evidence>
<evidence type="ECO:0000256" key="3">
    <source>
        <dbReference type="ARBA" id="ARBA00022989"/>
    </source>
</evidence>
<organism evidence="5 6">
    <name type="scientific">Pinctada imbricata</name>
    <name type="common">Atlantic pearl-oyster</name>
    <name type="synonym">Pinctada martensii</name>
    <dbReference type="NCBI Taxonomy" id="66713"/>
    <lineage>
        <taxon>Eukaryota</taxon>
        <taxon>Metazoa</taxon>
        <taxon>Spiralia</taxon>
        <taxon>Lophotrochozoa</taxon>
        <taxon>Mollusca</taxon>
        <taxon>Bivalvia</taxon>
        <taxon>Autobranchia</taxon>
        <taxon>Pteriomorphia</taxon>
        <taxon>Pterioida</taxon>
        <taxon>Pterioidea</taxon>
        <taxon>Pteriidae</taxon>
        <taxon>Pinctada</taxon>
    </lineage>
</organism>
<dbReference type="Gene3D" id="1.10.1450.10">
    <property type="entry name" value="Tetraspanin"/>
    <property type="match status" value="1"/>
</dbReference>
<proteinExistence type="predicted"/>
<comment type="caution">
    <text evidence="5">The sequence shown here is derived from an EMBL/GenBank/DDBJ whole genome shotgun (WGS) entry which is preliminary data.</text>
</comment>
<keyword evidence="4" id="KW-0472">Membrane</keyword>